<reference evidence="2 3" key="1">
    <citation type="journal article" date="2018" name="Gigascience">
        <title>Genomes of trombidid mites reveal novel predicted allergens and laterally-transferred genes associated with secondary metabolism.</title>
        <authorList>
            <person name="Dong X."/>
            <person name="Chaisiri K."/>
            <person name="Xia D."/>
            <person name="Armstrong S.D."/>
            <person name="Fang Y."/>
            <person name="Donnelly M.J."/>
            <person name="Kadowaki T."/>
            <person name="McGarry J.W."/>
            <person name="Darby A.C."/>
            <person name="Makepeace B.L."/>
        </authorList>
    </citation>
    <scope>NUCLEOTIDE SEQUENCE [LARGE SCALE GENOMIC DNA]</scope>
    <source>
        <strain evidence="2">UoL-WK</strain>
    </source>
</reference>
<dbReference type="Gene3D" id="3.30.710.10">
    <property type="entry name" value="Potassium Channel Kv1.1, Chain A"/>
    <property type="match status" value="1"/>
</dbReference>
<protein>
    <recommendedName>
        <fullName evidence="1">BTB domain-containing protein</fullName>
    </recommendedName>
</protein>
<feature type="domain" description="BTB" evidence="1">
    <location>
        <begin position="32"/>
        <end position="110"/>
    </location>
</feature>
<comment type="caution">
    <text evidence="2">The sequence shown here is derived from an EMBL/GenBank/DDBJ whole genome shotgun (WGS) entry which is preliminary data.</text>
</comment>
<name>A0A3S4QXE6_9ACAR</name>
<accession>A0A3S4QXE6</accession>
<dbReference type="Proteomes" id="UP000285301">
    <property type="component" value="Unassembled WGS sequence"/>
</dbReference>
<evidence type="ECO:0000259" key="1">
    <source>
        <dbReference type="PROSITE" id="PS50097"/>
    </source>
</evidence>
<evidence type="ECO:0000313" key="2">
    <source>
        <dbReference type="EMBL" id="RWS08900.1"/>
    </source>
</evidence>
<dbReference type="PROSITE" id="PS50097">
    <property type="entry name" value="BTB"/>
    <property type="match status" value="1"/>
</dbReference>
<dbReference type="OrthoDB" id="6482909at2759"/>
<sequence>MDESEEESSSDYHSIIVKSIKRLYKSEESMKFDLTLVATDDRFAIDCHCFVVSMFSNLIKQMSVSLAKRRQHSIQSTLNSHLSVCISRVKGEHLESVVKYMYTGDLRLTVENVDHIETIFTELDINSTIFKQLVNEQLQTRVNRSIRCDRDEREAETRNRTVEVIGDQTLATLDSQTSVLQITDGVNYTAINARSERTDNNYCHCLQEAYLFDEIRD</sequence>
<proteinExistence type="predicted"/>
<dbReference type="SUPFAM" id="SSF54695">
    <property type="entry name" value="POZ domain"/>
    <property type="match status" value="1"/>
</dbReference>
<organism evidence="2 3">
    <name type="scientific">Dinothrombium tinctorium</name>
    <dbReference type="NCBI Taxonomy" id="1965070"/>
    <lineage>
        <taxon>Eukaryota</taxon>
        <taxon>Metazoa</taxon>
        <taxon>Ecdysozoa</taxon>
        <taxon>Arthropoda</taxon>
        <taxon>Chelicerata</taxon>
        <taxon>Arachnida</taxon>
        <taxon>Acari</taxon>
        <taxon>Acariformes</taxon>
        <taxon>Trombidiformes</taxon>
        <taxon>Prostigmata</taxon>
        <taxon>Anystina</taxon>
        <taxon>Parasitengona</taxon>
        <taxon>Trombidioidea</taxon>
        <taxon>Trombidiidae</taxon>
        <taxon>Dinothrombium</taxon>
    </lineage>
</organism>
<gene>
    <name evidence="2" type="ORF">B4U79_18143</name>
</gene>
<dbReference type="AlphaFoldDB" id="A0A3S4QXE6"/>
<dbReference type="EMBL" id="NCKU01002735">
    <property type="protein sequence ID" value="RWS08900.1"/>
    <property type="molecule type" value="Genomic_DNA"/>
</dbReference>
<evidence type="ECO:0000313" key="3">
    <source>
        <dbReference type="Proteomes" id="UP000285301"/>
    </source>
</evidence>
<dbReference type="Pfam" id="PF00651">
    <property type="entry name" value="BTB"/>
    <property type="match status" value="1"/>
</dbReference>
<keyword evidence="3" id="KW-1185">Reference proteome</keyword>
<dbReference type="InterPro" id="IPR000210">
    <property type="entry name" value="BTB/POZ_dom"/>
</dbReference>
<dbReference type="InterPro" id="IPR011333">
    <property type="entry name" value="SKP1/BTB/POZ_sf"/>
</dbReference>